<dbReference type="EMBL" id="JAVRIE010000001">
    <property type="protein sequence ID" value="MDT0581262.1"/>
    <property type="molecule type" value="Genomic_DNA"/>
</dbReference>
<keyword evidence="1" id="KW-0732">Signal</keyword>
<proteinExistence type="predicted"/>
<keyword evidence="3" id="KW-1185">Reference proteome</keyword>
<accession>A0AAW8QW59</accession>
<evidence type="ECO:0000256" key="1">
    <source>
        <dbReference type="SAM" id="SignalP"/>
    </source>
</evidence>
<evidence type="ECO:0000313" key="2">
    <source>
        <dbReference type="EMBL" id="MDT0581262.1"/>
    </source>
</evidence>
<comment type="caution">
    <text evidence="2">The sequence shown here is derived from an EMBL/GenBank/DDBJ whole genome shotgun (WGS) entry which is preliminary data.</text>
</comment>
<organism evidence="2 3">
    <name type="scientific">Brumicola blandensis</name>
    <dbReference type="NCBI Taxonomy" id="3075611"/>
    <lineage>
        <taxon>Bacteria</taxon>
        <taxon>Pseudomonadati</taxon>
        <taxon>Pseudomonadota</taxon>
        <taxon>Gammaproteobacteria</taxon>
        <taxon>Alteromonadales</taxon>
        <taxon>Alteromonadaceae</taxon>
        <taxon>Brumicola</taxon>
    </lineage>
</organism>
<reference evidence="2 3" key="1">
    <citation type="submission" date="2023-09" db="EMBL/GenBank/DDBJ databases">
        <authorList>
            <person name="Rey-Velasco X."/>
        </authorList>
    </citation>
    <scope>NUCLEOTIDE SEQUENCE [LARGE SCALE GENOMIC DNA]</scope>
    <source>
        <strain evidence="2 3">W409</strain>
    </source>
</reference>
<evidence type="ECO:0000313" key="3">
    <source>
        <dbReference type="Proteomes" id="UP001249020"/>
    </source>
</evidence>
<dbReference type="Proteomes" id="UP001249020">
    <property type="component" value="Unassembled WGS sequence"/>
</dbReference>
<gene>
    <name evidence="2" type="ORF">RM544_01810</name>
</gene>
<sequence>MINKAGNKLILLLGLLISSVSVSAQQYDTGVCIIKYPSRQSDKDTRNNYPVELLTDYRVKNSETPE</sequence>
<feature type="signal peptide" evidence="1">
    <location>
        <begin position="1"/>
        <end position="24"/>
    </location>
</feature>
<protein>
    <submittedName>
        <fullName evidence="2">Uncharacterized protein</fullName>
    </submittedName>
</protein>
<dbReference type="RefSeq" id="WP_311360073.1">
    <property type="nucleotide sequence ID" value="NZ_JAVRIE010000001.1"/>
</dbReference>
<dbReference type="AlphaFoldDB" id="A0AAW8QW59"/>
<name>A0AAW8QW59_9ALTE</name>
<feature type="chain" id="PRO_5043331314" evidence="1">
    <location>
        <begin position="25"/>
        <end position="66"/>
    </location>
</feature>